<dbReference type="Pfam" id="PF00514">
    <property type="entry name" value="Arm"/>
    <property type="match status" value="5"/>
</dbReference>
<evidence type="ECO:0000256" key="2">
    <source>
        <dbReference type="ARBA" id="ARBA00022448"/>
    </source>
</evidence>
<dbReference type="Proteomes" id="UP001174909">
    <property type="component" value="Unassembled WGS sequence"/>
</dbReference>
<dbReference type="AlphaFoldDB" id="A0AA35T7X4"/>
<dbReference type="GO" id="GO:0005737">
    <property type="term" value="C:cytoplasm"/>
    <property type="evidence" value="ECO:0007669"/>
    <property type="project" value="InterPro"/>
</dbReference>
<dbReference type="GO" id="GO:0005634">
    <property type="term" value="C:nucleus"/>
    <property type="evidence" value="ECO:0007669"/>
    <property type="project" value="UniProtKB-ARBA"/>
</dbReference>
<dbReference type="PROSITE" id="PS50176">
    <property type="entry name" value="ARM_REPEAT"/>
    <property type="match status" value="2"/>
</dbReference>
<feature type="repeat" description="ARM" evidence="6">
    <location>
        <begin position="113"/>
        <end position="141"/>
    </location>
</feature>
<organism evidence="7 8">
    <name type="scientific">Geodia barretti</name>
    <name type="common">Barrett's horny sponge</name>
    <dbReference type="NCBI Taxonomy" id="519541"/>
    <lineage>
        <taxon>Eukaryota</taxon>
        <taxon>Metazoa</taxon>
        <taxon>Porifera</taxon>
        <taxon>Demospongiae</taxon>
        <taxon>Heteroscleromorpha</taxon>
        <taxon>Tetractinellida</taxon>
        <taxon>Astrophorina</taxon>
        <taxon>Geodiidae</taxon>
        <taxon>Geodia</taxon>
    </lineage>
</organism>
<comment type="caution">
    <text evidence="7">The sequence shown here is derived from an EMBL/GenBank/DDBJ whole genome shotgun (WGS) entry which is preliminary data.</text>
</comment>
<dbReference type="Gene3D" id="1.25.10.10">
    <property type="entry name" value="Leucine-rich Repeat Variant"/>
    <property type="match status" value="1"/>
</dbReference>
<evidence type="ECO:0000313" key="7">
    <source>
        <dbReference type="EMBL" id="CAI8042618.1"/>
    </source>
</evidence>
<comment type="similarity">
    <text evidence="1 5">Belongs to the importin alpha family.</text>
</comment>
<evidence type="ECO:0000256" key="1">
    <source>
        <dbReference type="ARBA" id="ARBA00010394"/>
    </source>
</evidence>
<dbReference type="GO" id="GO:0006606">
    <property type="term" value="P:protein import into nucleus"/>
    <property type="evidence" value="ECO:0007669"/>
    <property type="project" value="InterPro"/>
</dbReference>
<reference evidence="7" key="1">
    <citation type="submission" date="2023-03" db="EMBL/GenBank/DDBJ databases">
        <authorList>
            <person name="Steffen K."/>
            <person name="Cardenas P."/>
        </authorList>
    </citation>
    <scope>NUCLEOTIDE SEQUENCE</scope>
</reference>
<evidence type="ECO:0000256" key="4">
    <source>
        <dbReference type="ARBA" id="ARBA00022927"/>
    </source>
</evidence>
<dbReference type="EMBL" id="CASHTH010003275">
    <property type="protein sequence ID" value="CAI8042618.1"/>
    <property type="molecule type" value="Genomic_DNA"/>
</dbReference>
<accession>A0AA35T7X4</accession>
<dbReference type="SMART" id="SM00185">
    <property type="entry name" value="ARM"/>
    <property type="match status" value="8"/>
</dbReference>
<dbReference type="InterPro" id="IPR024931">
    <property type="entry name" value="Importin_alpha"/>
</dbReference>
<dbReference type="Pfam" id="PF16186">
    <property type="entry name" value="Arm_3"/>
    <property type="match status" value="1"/>
</dbReference>
<proteinExistence type="inferred from homology"/>
<evidence type="ECO:0000256" key="5">
    <source>
        <dbReference type="PIRNR" id="PIRNR005673"/>
    </source>
</evidence>
<dbReference type="GO" id="GO:0061608">
    <property type="term" value="F:nuclear import signal receptor activity"/>
    <property type="evidence" value="ECO:0007669"/>
    <property type="project" value="InterPro"/>
</dbReference>
<gene>
    <name evidence="7" type="ORF">GBAR_LOCUS23632</name>
</gene>
<name>A0AA35T7X4_GEOBA</name>
<dbReference type="FunFam" id="1.25.10.10:FF:000009">
    <property type="entry name" value="Importin subunit alpha"/>
    <property type="match status" value="1"/>
</dbReference>
<keyword evidence="3" id="KW-0677">Repeat</keyword>
<dbReference type="InterPro" id="IPR032413">
    <property type="entry name" value="Arm_3"/>
</dbReference>
<sequence>MYVCIIIGQLYVPRLQSFHSSSLPCPHLFSLLSFPPPILSFFPSFSPLSLSLSHPRNQGQSPPIQEVIDTGCVPRVVEILTFDNPSLQFEAAWVLTNIASGSSLQTRTVIGCGAVPHLVKLLTSQHEFVLEQAVWALGNIAGDSPECRDVILGSAIMPHLLKLLLVPDLNLTVLRNAAWTLSNLCRGKNPEPPSDVTLTCVPVLARLLYHTDPDVLCHSCWTAAFIADGPDSRIQRIVDGGLVNRLVELMLHHERSVVTPALRAVGNILTGDDVQTQVVINCSVLPSLITILATPHENLRKEACWAISNITAGNRVQIQAVIDCNVFPLLIDIMNSGSVFKTRKEAAWAILNATSGGTRQQIRYLASIGCIKPLCDMLTVQDSRIVTITLEGLENFLKVGQIDAGGAVNPYSLLIEEAYGLSKIEDLQSHENEQIYCLAGKLIDMYFEVEETVSSSDALPQGQVAGPEHVSSSMNFVVNSNGTPEGGFKF</sequence>
<keyword evidence="8" id="KW-1185">Reference proteome</keyword>
<dbReference type="PANTHER" id="PTHR23316">
    <property type="entry name" value="IMPORTIN ALPHA"/>
    <property type="match status" value="1"/>
</dbReference>
<protein>
    <recommendedName>
        <fullName evidence="5">Importin subunit alpha</fullName>
    </recommendedName>
</protein>
<keyword evidence="2 5" id="KW-0813">Transport</keyword>
<evidence type="ECO:0000313" key="8">
    <source>
        <dbReference type="Proteomes" id="UP001174909"/>
    </source>
</evidence>
<keyword evidence="4 5" id="KW-0653">Protein transport</keyword>
<dbReference type="InterPro" id="IPR000225">
    <property type="entry name" value="Armadillo"/>
</dbReference>
<feature type="repeat" description="ARM" evidence="6">
    <location>
        <begin position="155"/>
        <end position="184"/>
    </location>
</feature>
<dbReference type="InterPro" id="IPR011989">
    <property type="entry name" value="ARM-like"/>
</dbReference>
<dbReference type="PIRSF" id="PIRSF005673">
    <property type="entry name" value="Importin_alpha"/>
    <property type="match status" value="1"/>
</dbReference>
<evidence type="ECO:0000256" key="3">
    <source>
        <dbReference type="ARBA" id="ARBA00022737"/>
    </source>
</evidence>
<evidence type="ECO:0000256" key="6">
    <source>
        <dbReference type="PROSITE-ProRule" id="PRU00259"/>
    </source>
</evidence>
<dbReference type="InterPro" id="IPR016024">
    <property type="entry name" value="ARM-type_fold"/>
</dbReference>
<dbReference type="SUPFAM" id="SSF48371">
    <property type="entry name" value="ARM repeat"/>
    <property type="match status" value="1"/>
</dbReference>